<feature type="transmembrane region" description="Helical" evidence="11">
    <location>
        <begin position="90"/>
        <end position="108"/>
    </location>
</feature>
<accession>A0A8J1XG18</accession>
<dbReference type="Proteomes" id="UP000749559">
    <property type="component" value="Unassembled WGS sequence"/>
</dbReference>
<dbReference type="GO" id="GO:0045202">
    <property type="term" value="C:synapse"/>
    <property type="evidence" value="ECO:0007669"/>
    <property type="project" value="GOC"/>
</dbReference>
<evidence type="ECO:0000256" key="3">
    <source>
        <dbReference type="ARBA" id="ARBA00022692"/>
    </source>
</evidence>
<evidence type="ECO:0000256" key="7">
    <source>
        <dbReference type="ARBA" id="ARBA00023157"/>
    </source>
</evidence>
<feature type="region of interest" description="Disordered" evidence="10">
    <location>
        <begin position="263"/>
        <end position="284"/>
    </location>
</feature>
<evidence type="ECO:0000313" key="12">
    <source>
        <dbReference type="EMBL" id="CAH1784735.1"/>
    </source>
</evidence>
<feature type="transmembrane region" description="Helical" evidence="11">
    <location>
        <begin position="52"/>
        <end position="78"/>
    </location>
</feature>
<dbReference type="GO" id="GO:0001591">
    <property type="term" value="F:dopamine neurotransmitter receptor activity, coupled via Gi/Go"/>
    <property type="evidence" value="ECO:0007669"/>
    <property type="project" value="TreeGrafter"/>
</dbReference>
<feature type="transmembrane region" description="Helical" evidence="11">
    <location>
        <begin position="128"/>
        <end position="149"/>
    </location>
</feature>
<feature type="region of interest" description="Disordered" evidence="10">
    <location>
        <begin position="388"/>
        <end position="441"/>
    </location>
</feature>
<dbReference type="CDD" id="cd14967">
    <property type="entry name" value="7tmA_amine_R-like"/>
    <property type="match status" value="1"/>
</dbReference>
<feature type="transmembrane region" description="Helical" evidence="11">
    <location>
        <begin position="227"/>
        <end position="245"/>
    </location>
</feature>
<evidence type="ECO:0000256" key="1">
    <source>
        <dbReference type="ARBA" id="ARBA00004651"/>
    </source>
</evidence>
<comment type="subcellular location">
    <subcellularLocation>
        <location evidence="1">Cell membrane</location>
        <topology evidence="1">Multi-pass membrane protein</topology>
    </subcellularLocation>
</comment>
<feature type="compositionally biased region" description="Low complexity" evidence="10">
    <location>
        <begin position="398"/>
        <end position="407"/>
    </location>
</feature>
<keyword evidence="2" id="KW-1003">Cell membrane</keyword>
<evidence type="ECO:0000256" key="2">
    <source>
        <dbReference type="ARBA" id="ARBA00022475"/>
    </source>
</evidence>
<feature type="compositionally biased region" description="Low complexity" evidence="10">
    <location>
        <begin position="307"/>
        <end position="320"/>
    </location>
</feature>
<sequence length="522" mass="59131">MTMSNGSEYVVYPPGAGSYYFHNTSTIPPSPMEVTNVTLEMTGISQRYSTPALIVVSIILGGVTLGTAFGNILVLVALYKFKNLKTVSNYLIGNLAISDLLLALTVLPMSATNDILGYWVFGRVLCSVWLSIDVFYCTASIWSLCVVAIDRYTATNFPVWYRERRSIQRALLYITMVWIFSIAISIAPFFGWNNTIEENVRRDVYGKERCILFEKVDYVVYSASGSFIIPLFLMMFLYFRIFYVIRSRARQLRRSLDKHAKKDKAARELSGGPKAELPPSTPQKDMHLLNKHLIQIDVNSTFDGVSTQSYFSSDPSSSSQEKSEDSTHGTSLKRDSTERTISEKTDPNSLKNGIDHEKQMLIPVITCTPAEEDVNSNETDNTKVEACTNGTQVPTTGNNNEPPVTTTKKTKPKMNKQEVEKTKKKRKQFRSNSHQRKFDQREQRATKRMAIIMACFIFCWLPFFTMYLTNSLCGATCVINADIASVIIWLGYVNSTLNPVLYTVFNEEFRRAFYKLLCTSRS</sequence>
<dbReference type="AlphaFoldDB" id="A0A8J1XG18"/>
<evidence type="ECO:0000256" key="10">
    <source>
        <dbReference type="SAM" id="MobiDB-lite"/>
    </source>
</evidence>
<evidence type="ECO:0000256" key="4">
    <source>
        <dbReference type="ARBA" id="ARBA00022989"/>
    </source>
</evidence>
<dbReference type="PRINTS" id="PR00237">
    <property type="entry name" value="GPCRRHODOPSN"/>
</dbReference>
<dbReference type="InterPro" id="IPR017452">
    <property type="entry name" value="GPCR_Rhodpsn_7TM"/>
</dbReference>
<dbReference type="PANTHER" id="PTHR24248:SF125">
    <property type="entry name" value="DOPAMINE D2-LIKE RECEPTOR"/>
    <property type="match status" value="1"/>
</dbReference>
<dbReference type="GO" id="GO:0005886">
    <property type="term" value="C:plasma membrane"/>
    <property type="evidence" value="ECO:0007669"/>
    <property type="project" value="UniProtKB-SubCell"/>
</dbReference>
<evidence type="ECO:0000313" key="13">
    <source>
        <dbReference type="Proteomes" id="UP000749559"/>
    </source>
</evidence>
<reference evidence="12" key="1">
    <citation type="submission" date="2022-03" db="EMBL/GenBank/DDBJ databases">
        <authorList>
            <person name="Martin C."/>
        </authorList>
    </citation>
    <scope>NUCLEOTIDE SEQUENCE</scope>
</reference>
<gene>
    <name evidence="12" type="ORF">OFUS_LOCUS10881</name>
</gene>
<feature type="compositionally biased region" description="Polar residues" evidence="10">
    <location>
        <begin position="388"/>
        <end position="397"/>
    </location>
</feature>
<name>A0A8J1XG18_OWEFU</name>
<evidence type="ECO:0000256" key="5">
    <source>
        <dbReference type="ARBA" id="ARBA00023040"/>
    </source>
</evidence>
<dbReference type="SUPFAM" id="SSF81321">
    <property type="entry name" value="Family A G protein-coupled receptor-like"/>
    <property type="match status" value="1"/>
</dbReference>
<feature type="transmembrane region" description="Helical" evidence="11">
    <location>
        <begin position="449"/>
        <end position="468"/>
    </location>
</feature>
<dbReference type="SMART" id="SM01381">
    <property type="entry name" value="7TM_GPCR_Srsx"/>
    <property type="match status" value="1"/>
</dbReference>
<evidence type="ECO:0000256" key="9">
    <source>
        <dbReference type="ARBA" id="ARBA00023224"/>
    </source>
</evidence>
<dbReference type="OrthoDB" id="5955450at2759"/>
<evidence type="ECO:0000256" key="8">
    <source>
        <dbReference type="ARBA" id="ARBA00023170"/>
    </source>
</evidence>
<feature type="compositionally biased region" description="Basic and acidic residues" evidence="10">
    <location>
        <begin position="321"/>
        <end position="346"/>
    </location>
</feature>
<keyword evidence="9" id="KW-0807">Transducer</keyword>
<dbReference type="EMBL" id="CAIIXF020000005">
    <property type="protein sequence ID" value="CAH1784735.1"/>
    <property type="molecule type" value="Genomic_DNA"/>
</dbReference>
<keyword evidence="3 11" id="KW-0812">Transmembrane</keyword>
<keyword evidence="7" id="KW-1015">Disulfide bond</keyword>
<protein>
    <submittedName>
        <fullName evidence="12">Uncharacterized protein</fullName>
    </submittedName>
</protein>
<keyword evidence="6 11" id="KW-0472">Membrane</keyword>
<dbReference type="InterPro" id="IPR000276">
    <property type="entry name" value="GPCR_Rhodpsn"/>
</dbReference>
<dbReference type="GO" id="GO:0004930">
    <property type="term" value="F:G protein-coupled receptor activity"/>
    <property type="evidence" value="ECO:0007669"/>
    <property type="project" value="UniProtKB-KW"/>
</dbReference>
<keyword evidence="5" id="KW-0297">G-protein coupled receptor</keyword>
<keyword evidence="13" id="KW-1185">Reference proteome</keyword>
<feature type="compositionally biased region" description="Basic residues" evidence="10">
    <location>
        <begin position="422"/>
        <end position="435"/>
    </location>
</feature>
<keyword evidence="8" id="KW-0675">Receptor</keyword>
<organism evidence="12 13">
    <name type="scientific">Owenia fusiformis</name>
    <name type="common">Polychaete worm</name>
    <dbReference type="NCBI Taxonomy" id="6347"/>
    <lineage>
        <taxon>Eukaryota</taxon>
        <taxon>Metazoa</taxon>
        <taxon>Spiralia</taxon>
        <taxon>Lophotrochozoa</taxon>
        <taxon>Annelida</taxon>
        <taxon>Polychaeta</taxon>
        <taxon>Sedentaria</taxon>
        <taxon>Canalipalpata</taxon>
        <taxon>Sabellida</taxon>
        <taxon>Oweniida</taxon>
        <taxon>Oweniidae</taxon>
        <taxon>Owenia</taxon>
    </lineage>
</organism>
<feature type="transmembrane region" description="Helical" evidence="11">
    <location>
        <begin position="170"/>
        <end position="192"/>
    </location>
</feature>
<evidence type="ECO:0000256" key="11">
    <source>
        <dbReference type="SAM" id="Phobius"/>
    </source>
</evidence>
<evidence type="ECO:0000256" key="6">
    <source>
        <dbReference type="ARBA" id="ARBA00023136"/>
    </source>
</evidence>
<comment type="caution">
    <text evidence="12">The sequence shown here is derived from an EMBL/GenBank/DDBJ whole genome shotgun (WGS) entry which is preliminary data.</text>
</comment>
<dbReference type="Pfam" id="PF00001">
    <property type="entry name" value="7tm_1"/>
    <property type="match status" value="1"/>
</dbReference>
<keyword evidence="4 11" id="KW-1133">Transmembrane helix</keyword>
<dbReference type="PANTHER" id="PTHR24248">
    <property type="entry name" value="ADRENERGIC RECEPTOR-RELATED G-PROTEIN COUPLED RECEPTOR"/>
    <property type="match status" value="1"/>
</dbReference>
<dbReference type="PROSITE" id="PS50262">
    <property type="entry name" value="G_PROTEIN_RECEP_F1_2"/>
    <property type="match status" value="1"/>
</dbReference>
<feature type="region of interest" description="Disordered" evidence="10">
    <location>
        <begin position="307"/>
        <end position="354"/>
    </location>
</feature>
<proteinExistence type="predicted"/>
<dbReference type="Gene3D" id="1.20.1070.10">
    <property type="entry name" value="Rhodopsin 7-helix transmembrane proteins"/>
    <property type="match status" value="2"/>
</dbReference>